<proteinExistence type="inferred from homology"/>
<evidence type="ECO:0000256" key="1">
    <source>
        <dbReference type="ARBA" id="ARBA00001931"/>
    </source>
</evidence>
<dbReference type="InterPro" id="IPR011047">
    <property type="entry name" value="Quinoprotein_ADH-like_sf"/>
</dbReference>
<dbReference type="AlphaFoldDB" id="A0A382PMM3"/>
<comment type="similarity">
    <text evidence="2">Belongs to the bacterial PQQ dehydrogenase family.</text>
</comment>
<reference evidence="5" key="1">
    <citation type="submission" date="2018-05" db="EMBL/GenBank/DDBJ databases">
        <authorList>
            <person name="Lanie J.A."/>
            <person name="Ng W.-L."/>
            <person name="Kazmierczak K.M."/>
            <person name="Andrzejewski T.M."/>
            <person name="Davidsen T.M."/>
            <person name="Wayne K.J."/>
            <person name="Tettelin H."/>
            <person name="Glass J.I."/>
            <person name="Rusch D."/>
            <person name="Podicherti R."/>
            <person name="Tsui H.-C.T."/>
            <person name="Winkler M.E."/>
        </authorList>
    </citation>
    <scope>NUCLEOTIDE SEQUENCE</scope>
</reference>
<dbReference type="GO" id="GO:0016491">
    <property type="term" value="F:oxidoreductase activity"/>
    <property type="evidence" value="ECO:0007669"/>
    <property type="project" value="UniProtKB-KW"/>
</dbReference>
<evidence type="ECO:0000256" key="3">
    <source>
        <dbReference type="ARBA" id="ARBA00023002"/>
    </source>
</evidence>
<organism evidence="5">
    <name type="scientific">marine metagenome</name>
    <dbReference type="NCBI Taxonomy" id="408172"/>
    <lineage>
        <taxon>unclassified sequences</taxon>
        <taxon>metagenomes</taxon>
        <taxon>ecological metagenomes</taxon>
    </lineage>
</organism>
<feature type="non-terminal residue" evidence="5">
    <location>
        <position position="299"/>
    </location>
</feature>
<name>A0A382PMM3_9ZZZZ</name>
<sequence length="299" mass="32249">MTLIRKTLSALSFGMILLVFSFQANANDDWTWYHGNDSATRYSGLSDINTGNIGDLNVAWIHQPGAIEQGLEATPLVIDGVMYYAGSYNRVFALDAATGREVWHYFPDLDPIVDELFFTPYTRGVAVHGGNVYIGTLDGRAIALDQKTGKEVWSVQLVDTTKCACNFTSPPVMAGGTLVYGQTAGEYPIQGKVFGLDAATGEVKWDLNTIKHDDPNSWGGDSGKYGGGGSWMPGTYDASTDTHFVGTSNPAPDYDWGAIDDGVATGGARPGDNLYTSSVLALDPSTGQIKWYHQEIPHD</sequence>
<dbReference type="PANTHER" id="PTHR32303">
    <property type="entry name" value="QUINOPROTEIN ALCOHOL DEHYDROGENASE (CYTOCHROME C)"/>
    <property type="match status" value="1"/>
</dbReference>
<dbReference type="EMBL" id="UINC01108079">
    <property type="protein sequence ID" value="SVC73915.1"/>
    <property type="molecule type" value="Genomic_DNA"/>
</dbReference>
<protein>
    <recommendedName>
        <fullName evidence="4">Pyrrolo-quinoline quinone repeat domain-containing protein</fullName>
    </recommendedName>
</protein>
<dbReference type="SMART" id="SM00564">
    <property type="entry name" value="PQQ"/>
    <property type="match status" value="4"/>
</dbReference>
<feature type="domain" description="Pyrrolo-quinoline quinone repeat" evidence="4">
    <location>
        <begin position="30"/>
        <end position="299"/>
    </location>
</feature>
<dbReference type="InterPro" id="IPR002372">
    <property type="entry name" value="PQQ_rpt_dom"/>
</dbReference>
<evidence type="ECO:0000256" key="2">
    <source>
        <dbReference type="ARBA" id="ARBA00008156"/>
    </source>
</evidence>
<gene>
    <name evidence="5" type="ORF">METZ01_LOCUS326769</name>
</gene>
<evidence type="ECO:0000259" key="4">
    <source>
        <dbReference type="Pfam" id="PF01011"/>
    </source>
</evidence>
<dbReference type="Gene3D" id="2.140.10.10">
    <property type="entry name" value="Quinoprotein alcohol dehydrogenase-like superfamily"/>
    <property type="match status" value="1"/>
</dbReference>
<dbReference type="PANTHER" id="PTHR32303:SF20">
    <property type="entry name" value="QUINOPROTEIN ETHANOL DEHYDROGENASE"/>
    <property type="match status" value="1"/>
</dbReference>
<comment type="cofactor">
    <cofactor evidence="1">
        <name>pyrroloquinoline quinone</name>
        <dbReference type="ChEBI" id="CHEBI:58442"/>
    </cofactor>
</comment>
<evidence type="ECO:0000313" key="5">
    <source>
        <dbReference type="EMBL" id="SVC73915.1"/>
    </source>
</evidence>
<dbReference type="Pfam" id="PF01011">
    <property type="entry name" value="PQQ"/>
    <property type="match status" value="1"/>
</dbReference>
<accession>A0A382PMM3</accession>
<keyword evidence="3" id="KW-0560">Oxidoreductase</keyword>
<dbReference type="SUPFAM" id="SSF50998">
    <property type="entry name" value="Quinoprotein alcohol dehydrogenase-like"/>
    <property type="match status" value="1"/>
</dbReference>
<dbReference type="InterPro" id="IPR018391">
    <property type="entry name" value="PQQ_b-propeller_rpt"/>
</dbReference>